<reference evidence="1" key="1">
    <citation type="submission" date="2017-04" db="EMBL/GenBank/DDBJ databases">
        <title>Unexpected and diverse lifestyles within the genus Limnohabitans.</title>
        <authorList>
            <person name="Kasalicky V."/>
            <person name="Mehrshad M."/>
            <person name="Andrei S.-A."/>
            <person name="Salcher M."/>
            <person name="Kratochvilova H."/>
            <person name="Simek K."/>
            <person name="Ghai R."/>
        </authorList>
    </citation>
    <scope>NUCLEOTIDE SEQUENCE [LARGE SCALE GENOMIC DNA]</scope>
    <source>
        <strain evidence="1">II-D5</strain>
    </source>
</reference>
<dbReference type="GO" id="GO:0019894">
    <property type="term" value="F:kinesin binding"/>
    <property type="evidence" value="ECO:0007669"/>
    <property type="project" value="TreeGrafter"/>
</dbReference>
<dbReference type="GO" id="GO:0005509">
    <property type="term" value="F:calcium ion binding"/>
    <property type="evidence" value="ECO:0007669"/>
    <property type="project" value="InterPro"/>
</dbReference>
<protein>
    <submittedName>
        <fullName evidence="1">Uncharacterized protein</fullName>
    </submittedName>
</protein>
<feature type="non-terminal residue" evidence="1">
    <location>
        <position position="1"/>
    </location>
</feature>
<organism evidence="1 2">
    <name type="scientific">Limnohabitans planktonicus II-D5</name>
    <dbReference type="NCBI Taxonomy" id="1293045"/>
    <lineage>
        <taxon>Bacteria</taxon>
        <taxon>Pseudomonadati</taxon>
        <taxon>Pseudomonadota</taxon>
        <taxon>Betaproteobacteria</taxon>
        <taxon>Burkholderiales</taxon>
        <taxon>Comamonadaceae</taxon>
        <taxon>Limnohabitans</taxon>
    </lineage>
</organism>
<dbReference type="Proteomes" id="UP000037507">
    <property type="component" value="Unassembled WGS sequence"/>
</dbReference>
<dbReference type="PANTHER" id="PTHR21524:SF5">
    <property type="entry name" value="SPECTRIN REPEAT CONTAINING NUCLEAR ENVELOPE PROTEIN 2"/>
    <property type="match status" value="1"/>
</dbReference>
<dbReference type="GO" id="GO:0007010">
    <property type="term" value="P:cytoskeleton organization"/>
    <property type="evidence" value="ECO:0007669"/>
    <property type="project" value="TreeGrafter"/>
</dbReference>
<dbReference type="GO" id="GO:0016020">
    <property type="term" value="C:membrane"/>
    <property type="evidence" value="ECO:0007669"/>
    <property type="project" value="InterPro"/>
</dbReference>
<comment type="caution">
    <text evidence="1">The sequence shown here is derived from an EMBL/GenBank/DDBJ whole genome shotgun (WGS) entry which is preliminary data.</text>
</comment>
<evidence type="ECO:0000313" key="2">
    <source>
        <dbReference type="Proteomes" id="UP000037507"/>
    </source>
</evidence>
<dbReference type="EMBL" id="LFYT02000019">
    <property type="protein sequence ID" value="PVE42068.1"/>
    <property type="molecule type" value="Genomic_DNA"/>
</dbReference>
<dbReference type="PANTHER" id="PTHR21524">
    <property type="entry name" value="SPECTRIN REPEAT CONTAINING NUCLEAR ENVELOPE PROTEIN 2"/>
    <property type="match status" value="1"/>
</dbReference>
<keyword evidence="2" id="KW-1185">Reference proteome</keyword>
<dbReference type="SUPFAM" id="SSF49313">
    <property type="entry name" value="Cadherin-like"/>
    <property type="match status" value="1"/>
</dbReference>
<evidence type="ECO:0000313" key="1">
    <source>
        <dbReference type="EMBL" id="PVE42068.1"/>
    </source>
</evidence>
<proteinExistence type="predicted"/>
<dbReference type="InterPro" id="IPR015919">
    <property type="entry name" value="Cadherin-like_sf"/>
</dbReference>
<name>A0A2T7UBR3_9BURK</name>
<dbReference type="GO" id="GO:0048471">
    <property type="term" value="C:perinuclear region of cytoplasm"/>
    <property type="evidence" value="ECO:0007669"/>
    <property type="project" value="TreeGrafter"/>
</dbReference>
<sequence>VAVLSDPATPSELADVEAKQAAELTAAADAAAKAAAATAAATAAQAAATAAGESEPASVATANAAAAAASTAGSDATASATASETATDAKVASLAAAAASAATAADAAAAAATAAKTALDSAVGSMSDPAMTAELADVEAKQVVALTAAVDAAAKAAAATAAATAAQTAATAAGESEPASVVTANAAATAASAAGTAATASATASETATDAKVADLATVAANAATAASAAAAAATAAKAALDSAVAALSDPATPAELTDIEAKQAAAQAAAADSSAKASEATAAAIAAQDAAIAANETVPASVATANAGATAASAAGTSASTSATASETATDAKVADLAAAAANAATAATTAAAAATAAKTALDSAVAAMSDPATTAELADVEAKQVAAQTAAVDAAAKAAAATAAAIAAQAAATAANEAEPSSVAIANAAATAASAAGTDATTSATASETATDAKVSDLATVAANAATAATTAAAVATAAKTALDSAVAAMSDPATPAQLADVEAKQAAALTAAADAAAKAAAATAAAIAAQAAATAANEAEPVSVATAIAAATAASAAGTDATAAATASEIATDAKVASLATVAANAATAASAAAANATAAKTALDSAVAVLSDPATPSELADVEAKQAAELTAAADAAAKAAAATAAATAAQAAATAAGESEPASVATANAAAAAASTAGSDATASATASETATDAKVASLAAAAASAATAADAAAAAATAAKTALDSAVGSMSDPAMTAELADVEAKQAAALTAAADAAAKAAAATAAAIAAQAAATAANEAEPASVVTANAAATAANAAGTDATASATASETATDAKVADLATVAANAANAASAAAAAATAAKTALDSAVAALSDPATPAELTDIEAKQAAAQAAAADSSAKASEATAAAIAAQDAAVAANETVPASVATANAGATAASAAGTSASTSATASETATDAKVADLAAAAANAATAATTAAATATAAKAALDGAVAALSNPATSAELAAVEAAQAAAQVAASDAAAKAAAATAAANAAQAAAAAANETVPASVATANAAATAAIAASTDATTSATVSETATDAKVASLATAATHAATAASAAAAAATAAKTALDNAVAALSDPATPAQLADVEAKQVAALTAAADAAAKAQAATAAATAAQAAATAANEAVPASVATANAAATAASAAGTEATASATASETATDAKVADLATAAAHAATAATTAAATAIRAKMALESAVAALSDPATPAELADVEAKQAAAQAAATDAAAQAAAATAATAAQAAATAANETEPASVAAANAASGAAAAAAQQAAAAVLGSSAQADLTAWADLNVYTLAGVAGVGGSAQPSVAMVNSVLADRDITGVQADSAADVQVIVDAYAAVLQSADGQASNSTPPTSAHYAALGVNGMDSALKVGLLGEVIDGKTAADVDSVAKLQALADAVQAVVASAIGQGAPTLAQLQALGLTGVTAGNLSAVQSALAASADDGSGVSTLGALQTMVDACTRILAEANGAAGDADSAVNPGAADYQAMGVDLGLLRGNASGMALLQDVVASQTTSAVDTSGEVNALARAVQAVLSQALDATPAVVPVATDFALIGAAQAAALRPGSAALALFNDLIASASPAMLDSVAKIDALGSLAERFMVVAASQASALTANQALSPADFLALGISGVDSANLAQVLSAIANTANDGSQIQTLAQLQTLVLTTVRDQQAAVDAQARLQAYANDPANAAVPSLADYTLVGVSAVNADTRAFLNQALATQPFSGGITVQALQAMVDAYNRIQSEANGSANDLTVSDPTAASFERIGVDLGVAAQNTALGQNALALLNDVIGAQTTQAVHTVAQIDALASITSALLETAAGLTPAQTLTPADFALLGVTGVTAQNLNAVLAALVSTPDTGDAIHTLARLQSVVTSASEQAQAIGVLQAVVDTQSGNPNLNVWVQAGLIGVTEANRPALLDALKTGAISTVTPAALQAVLDAYQLVLVEANGGAPDASAVNPTAATFAAIGATAAASLADGSVAQQLLLDVIANAQPTAVDQVSKIDALAQTVQGLMRTAAGLAASPALSADDFAALGILGVDAANLAAVLASIAAGPDDGRGVLSLNDLQQSVSQVIRSSQAAQAAIAAALAVIAQAANDTAAPLPRLADYLVAGVSGVNTNNLAAINSVLASSAVQGEQVRTAAQIQAMVDAYALILAEANGAAADSTQANPQAATYAAIGATAAAALPDGSFGQQLLNQVIADKTTSAIDSVAEIEALAQTVQALLLTAAGGTPSVALNALDLQALGLSGVTPDNLSAILAALAATADNGAGVADLAALQNLVNTVRGDLLQVLQRYASSNSGAAPTLADWQRADVQGVDSRNVFALNSALASSAITGDAIASLPAVQALVDAYAGILAEANGPAADATPQSQPQAADFARVGAVTAAALSPEGLRLMDAVLADQPFYLVDSVDELQSLASTVDKLMGLADGQDPASPLTVAEMQALGMTGVQGTALVALADLLKSPAVNPSDLQSMADVRSWLQQASQSAALAVLTRYTQDVTAAAPAVADFAYAQISGVDARNLAAIHSALSSAAAKGAVLDTAAKVQAVVDAYARILAEANGTLVDATPDSQPTAADYATIGATTAAALTAPALALLNDSIANMQAADVSTVAQIEVLADTVQRLMAVVAGQAASLSVADLQRLGVDTTGMSAGQLAVVVSELAALADDGRDVARLSALQGLVFTVTDRLARVVGVQLSSDTGPAASDFITANRNQFISGTLNAPLGIFDRVYGRLDGLQAMPTDANWVAAGWTDLTAHVDGTLLQWPDAQLLAGPARSLVLQVVRDNGADPLRTSETRVQDYRWISELPARVAPLNAPVPEGGNPSPSGLVRLKVDNLPDGTANVVLLVDGRAVPSLFHVATLTLMPLSALPEGNWNLQYQFQDMAGNVSTVSPSLQMRIVSPQNGMDLESLDGDGVLFSNEKNFGDINGDGLDDADQRDVVTFQTSAGQVMALDTTRQGAGNMQALLSNPANNPGGQLRVEVQIDSVTSRAVTAAERAQALSGSQLGSADVFAATDVISFRHYPQVVRLGDVDEATVDALSAQVVTAYMGQVHEVDVKVAEGLYNTYFKVSSEGVWAFTWDEASGTGAKFLDTNSDGFIDLVRLFIRDGGRGDDDGAADGVVFDPGFVAAVREAPQVRLESFPVAADGVITADEAGQVNLSGSTTGVEAGQILTVVFSDGVNNVTATTTIDAQGRWALQGVDLRALSDGPVSLSLSVSNQVGDATALADTVQLDKSVPVIVPEPEPTPEPPISERAPRTGVTAWLEPLTQQAVPLSKDAGGPAAFMPLDELETSAKGRQRTAAMPSWMEDTPTTWARATAPAAPEDWVQRQQNLEREALRLRQFLQLLSESTTTQSEGLPVRLSPLDGVFGVMRGLPDLQIEAGRSLVFTLPPDTFVHHDPQAVVRLSVDMLDGQVAPHWVKVDQKTGVITLNPPDVAQGEVVLRLMALDQRGQAAVTVLRIKVGAEAQSTGRVGLSDKLAQSRPLAASGKLHGEWMN</sequence>
<gene>
    <name evidence="1" type="ORF">H663_013665</name>
</gene>
<accession>A0A2T7UBR3</accession>
<dbReference type="GO" id="GO:0006997">
    <property type="term" value="P:nucleus organization"/>
    <property type="evidence" value="ECO:0007669"/>
    <property type="project" value="TreeGrafter"/>
</dbReference>
<dbReference type="STRING" id="1293045.H663_06555"/>